<keyword evidence="2 6" id="KW-0378">Hydrolase</keyword>
<dbReference type="CDD" id="cd00268">
    <property type="entry name" value="DEADc"/>
    <property type="match status" value="1"/>
</dbReference>
<keyword evidence="11" id="KW-1185">Reference proteome</keyword>
<dbReference type="GO" id="GO:0003724">
    <property type="term" value="F:RNA helicase activity"/>
    <property type="evidence" value="ECO:0007669"/>
    <property type="project" value="UniProtKB-EC"/>
</dbReference>
<keyword evidence="5 6" id="KW-0694">RNA-binding</keyword>
<evidence type="ECO:0000259" key="9">
    <source>
        <dbReference type="PROSITE" id="PS51194"/>
    </source>
</evidence>
<organism evidence="10 11">
    <name type="scientific">Trypanosoma equiperdum</name>
    <dbReference type="NCBI Taxonomy" id="5694"/>
    <lineage>
        <taxon>Eukaryota</taxon>
        <taxon>Discoba</taxon>
        <taxon>Euglenozoa</taxon>
        <taxon>Kinetoplastea</taxon>
        <taxon>Metakinetoplastina</taxon>
        <taxon>Trypanosomatida</taxon>
        <taxon>Trypanosomatidae</taxon>
        <taxon>Trypanosoma</taxon>
    </lineage>
</organism>
<dbReference type="InterPro" id="IPR001650">
    <property type="entry name" value="Helicase_C-like"/>
</dbReference>
<evidence type="ECO:0000259" key="8">
    <source>
        <dbReference type="PROSITE" id="PS51192"/>
    </source>
</evidence>
<dbReference type="PANTHER" id="PTHR24031">
    <property type="entry name" value="RNA HELICASE"/>
    <property type="match status" value="1"/>
</dbReference>
<gene>
    <name evidence="10" type="ORF">TEOVI_000526000</name>
</gene>
<dbReference type="CDD" id="cd18787">
    <property type="entry name" value="SF2_C_DEAD"/>
    <property type="match status" value="1"/>
</dbReference>
<dbReference type="Pfam" id="PF00270">
    <property type="entry name" value="DEAD"/>
    <property type="match status" value="1"/>
</dbReference>
<dbReference type="PROSITE" id="PS51194">
    <property type="entry name" value="HELICASE_CTER"/>
    <property type="match status" value="1"/>
</dbReference>
<dbReference type="InterPro" id="IPR027417">
    <property type="entry name" value="P-loop_NTPase"/>
</dbReference>
<evidence type="ECO:0000256" key="3">
    <source>
        <dbReference type="ARBA" id="ARBA00022806"/>
    </source>
</evidence>
<comment type="similarity">
    <text evidence="6">Belongs to the DEAD box helicase family.</text>
</comment>
<comment type="caution">
    <text evidence="10">The sequence shown here is derived from an EMBL/GenBank/DDBJ whole genome shotgun (WGS) entry which is preliminary data.</text>
</comment>
<dbReference type="SUPFAM" id="SSF52540">
    <property type="entry name" value="P-loop containing nucleoside triphosphate hydrolases"/>
    <property type="match status" value="2"/>
</dbReference>
<evidence type="ECO:0000313" key="11">
    <source>
        <dbReference type="Proteomes" id="UP000195570"/>
    </source>
</evidence>
<feature type="domain" description="Helicase C-terminal" evidence="9">
    <location>
        <begin position="485"/>
        <end position="634"/>
    </location>
</feature>
<reference evidence="10" key="1">
    <citation type="submission" date="2016-09" db="EMBL/GenBank/DDBJ databases">
        <authorList>
            <person name="Hebert L."/>
            <person name="Moumen B."/>
        </authorList>
    </citation>
    <scope>NUCLEOTIDE SEQUENCE [LARGE SCALE GENOMIC DNA]</scope>
    <source>
        <strain evidence="10">OVI</strain>
    </source>
</reference>
<evidence type="ECO:0000256" key="6">
    <source>
        <dbReference type="RuleBase" id="RU365068"/>
    </source>
</evidence>
<dbReference type="Proteomes" id="UP000195570">
    <property type="component" value="Unassembled WGS sequence"/>
</dbReference>
<evidence type="ECO:0000256" key="5">
    <source>
        <dbReference type="ARBA" id="ARBA00022884"/>
    </source>
</evidence>
<dbReference type="Pfam" id="PF00271">
    <property type="entry name" value="Helicase_C"/>
    <property type="match status" value="1"/>
</dbReference>
<keyword evidence="4 6" id="KW-0067">ATP-binding</keyword>
<evidence type="ECO:0000256" key="7">
    <source>
        <dbReference type="SAM" id="MobiDB-lite"/>
    </source>
</evidence>
<dbReference type="EC" id="3.6.4.13" evidence="6"/>
<proteinExistence type="inferred from homology"/>
<feature type="compositionally biased region" description="Polar residues" evidence="7">
    <location>
        <begin position="104"/>
        <end position="119"/>
    </location>
</feature>
<comment type="domain">
    <text evidence="6">The Q motif is unique to and characteristic of the DEAD box family of RNA helicases and controls ATP binding and hydrolysis.</text>
</comment>
<dbReference type="InterPro" id="IPR014001">
    <property type="entry name" value="Helicase_ATP-bd"/>
</dbReference>
<feature type="domain" description="Helicase ATP-binding" evidence="8">
    <location>
        <begin position="187"/>
        <end position="439"/>
    </location>
</feature>
<sequence length="688" mass="76857">MRRFARRLHTPLILRKTRDTPVTPLRFCSASTNNATSEVALNHGRNPLDLVDVLGGGERPPLERNCEATGAANLSKVTLRQIVRDVAATTGAHHNSDRGVGNYENDTGISGSSGLSGETNAGCVEESPYKVAIADRYGMPAELPPSAPQFFKDLAELCPSETLRRQLLELQRTRNWNDMTAVQRAAIPLALEHRDILCIAPTATGKTFGYLFPSMLRLAMYAGTDGSSNLTGSVSEDLNRPNIEKLMQDKMEKGEVCRYCELSVTEVRVCPLTGQPHPDPVPEDAAKQQRSPMWVSELSSVAEPLLLVLVPTSQLVMQVYHLCKKLDADFRVKFLVRASSAEEQKRHLNALEGCDVLITTPETMLPALYKRKLSLKRVKVLVLDEVDDLLSTNHFEKVKIILGALPKGPQRPQRLLFGASLPPSVYQMIKEQMLLPSHRFVLVDVKTDKLGHPIAPAPGSICGAAVCASITHVVFMVSQAEKISRLAWLYSSGKLRKDQRTLIFCNSRHNVAYVCERLQNLVPGLRVTTLTSHSSATGKTGTMKLFSRGASTCLICTDILSRGIDFADVIYVVHYDVPTEFETWVHRSGRCGRRGLRGYCYTFFQPENVRLAKPLVAHLRQTQQLIPPKLQEYARQSLIDVFKTSLFYHPTRRYRPRDPQQQAPVLGRATPRFPDYKQDRLNKNFRPL</sequence>
<dbReference type="RefSeq" id="XP_067079888.1">
    <property type="nucleotide sequence ID" value="XM_067223787.1"/>
</dbReference>
<evidence type="ECO:0000256" key="2">
    <source>
        <dbReference type="ARBA" id="ARBA00022801"/>
    </source>
</evidence>
<dbReference type="GeneID" id="92379200"/>
<dbReference type="EMBL" id="CZPT02001075">
    <property type="protein sequence ID" value="SCU68805.1"/>
    <property type="molecule type" value="Genomic_DNA"/>
</dbReference>
<dbReference type="SMART" id="SM00490">
    <property type="entry name" value="HELICc"/>
    <property type="match status" value="1"/>
</dbReference>
<keyword evidence="1 6" id="KW-0547">Nucleotide-binding</keyword>
<feature type="region of interest" description="Disordered" evidence="7">
    <location>
        <begin position="90"/>
        <end position="120"/>
    </location>
</feature>
<comment type="function">
    <text evidence="6">RNA helicase.</text>
</comment>
<comment type="catalytic activity">
    <reaction evidence="6">
        <text>ATP + H2O = ADP + phosphate + H(+)</text>
        <dbReference type="Rhea" id="RHEA:13065"/>
        <dbReference type="ChEBI" id="CHEBI:15377"/>
        <dbReference type="ChEBI" id="CHEBI:15378"/>
        <dbReference type="ChEBI" id="CHEBI:30616"/>
        <dbReference type="ChEBI" id="CHEBI:43474"/>
        <dbReference type="ChEBI" id="CHEBI:456216"/>
        <dbReference type="EC" id="3.6.4.13"/>
    </reaction>
</comment>
<dbReference type="AlphaFoldDB" id="A0A1G4I9J6"/>
<keyword evidence="3 6" id="KW-0347">Helicase</keyword>
<dbReference type="GO" id="GO:0003723">
    <property type="term" value="F:RNA binding"/>
    <property type="evidence" value="ECO:0007669"/>
    <property type="project" value="UniProtKB-UniRule"/>
</dbReference>
<evidence type="ECO:0000256" key="1">
    <source>
        <dbReference type="ARBA" id="ARBA00022741"/>
    </source>
</evidence>
<evidence type="ECO:0000313" key="10">
    <source>
        <dbReference type="EMBL" id="SCU68805.1"/>
    </source>
</evidence>
<evidence type="ECO:0000256" key="4">
    <source>
        <dbReference type="ARBA" id="ARBA00022840"/>
    </source>
</evidence>
<dbReference type="VEuPathDB" id="TriTrypDB:TEOVI_000526000"/>
<name>A0A1G4I9J6_TRYEQ</name>
<dbReference type="PROSITE" id="PS51192">
    <property type="entry name" value="HELICASE_ATP_BIND_1"/>
    <property type="match status" value="1"/>
</dbReference>
<accession>A0A1G4I9J6</accession>
<dbReference type="InterPro" id="IPR011545">
    <property type="entry name" value="DEAD/DEAH_box_helicase_dom"/>
</dbReference>
<feature type="region of interest" description="Disordered" evidence="7">
    <location>
        <begin position="653"/>
        <end position="678"/>
    </location>
</feature>
<dbReference type="SMART" id="SM00487">
    <property type="entry name" value="DEXDc"/>
    <property type="match status" value="1"/>
</dbReference>
<dbReference type="GO" id="GO:0016787">
    <property type="term" value="F:hydrolase activity"/>
    <property type="evidence" value="ECO:0007669"/>
    <property type="project" value="UniProtKB-KW"/>
</dbReference>
<dbReference type="Gene3D" id="3.40.50.300">
    <property type="entry name" value="P-loop containing nucleotide triphosphate hydrolases"/>
    <property type="match status" value="2"/>
</dbReference>
<protein>
    <recommendedName>
        <fullName evidence="6">ATP-dependent RNA helicase</fullName>
        <ecNumber evidence="6">3.6.4.13</ecNumber>
    </recommendedName>
</protein>
<dbReference type="InterPro" id="IPR044742">
    <property type="entry name" value="DEAD/DEAH_RhlB"/>
</dbReference>
<dbReference type="GO" id="GO:0005524">
    <property type="term" value="F:ATP binding"/>
    <property type="evidence" value="ECO:0007669"/>
    <property type="project" value="UniProtKB-UniRule"/>
</dbReference>